<name>A0A6A7FYY3_9CRUS</name>
<dbReference type="EMBL" id="IACT01004634">
    <property type="protein sequence ID" value="LAC23818.1"/>
    <property type="molecule type" value="mRNA"/>
</dbReference>
<feature type="transmembrane region" description="Helical" evidence="8">
    <location>
        <begin position="470"/>
        <end position="487"/>
    </location>
</feature>
<dbReference type="AlphaFoldDB" id="A0A6A7FYY3"/>
<feature type="transmembrane region" description="Helical" evidence="8">
    <location>
        <begin position="250"/>
        <end position="269"/>
    </location>
</feature>
<keyword evidence="7 8" id="KW-0472">Membrane</keyword>
<dbReference type="Pfam" id="PF10034">
    <property type="entry name" value="Dpy19"/>
    <property type="match status" value="1"/>
</dbReference>
<evidence type="ECO:0000256" key="3">
    <source>
        <dbReference type="ARBA" id="ARBA00022676"/>
    </source>
</evidence>
<feature type="transmembrane region" description="Helical" evidence="8">
    <location>
        <begin position="124"/>
        <end position="143"/>
    </location>
</feature>
<dbReference type="GO" id="GO:0005637">
    <property type="term" value="C:nuclear inner membrane"/>
    <property type="evidence" value="ECO:0007669"/>
    <property type="project" value="TreeGrafter"/>
</dbReference>
<dbReference type="InterPro" id="IPR047462">
    <property type="entry name" value="Dpy19"/>
</dbReference>
<sequence length="657" mass="75810">MMHTSSLFENDRRFSHLSDLEREMSFRTEMGFYYSHYKMMVEAPSFLSGLNRLLHNNITEYPNVVNSLQRFNVMPEVVIAGLYRGLITVSRWAELELQTCYRVTRESGLPPVWSCDGVAVPANFYLSCAWCMAGLTAAFIFLAGAQLSRTLAGGLLAAACFFFNHENATRVMWTPPLRETFAFPFSLLLNIIVTEVLRNPRRHYSQWLFVSVASYFYLVSWQFSQFTIIITIMVVYFFHTIELIKPLPMLLILFGCCLGFANCLVSMFANRMMMTSYLAGCLIAMFLMYVTLENIFNWLPPPFNKSIQAAFIVLSTMAAKMELSNWLGTEEDTHVYNILRSKFTNFTDFDTKLYTCADEYDFLPRKTILQLSQTFLIPLVSVVVGAVGSNTITKIKKHIFDSVKNGTELLPRMWQEVDPGIMYNIAMLIAYFVLSWLIMRLKLFMTPQLCIVAALVTSKKYFKFMNKKEVFYATMALILAVMTVKGARNIQDQRSHRGQYRNPGLEELLVWVETETTPQSVFAGTMPTMANLMLSTRRPIVNHPHYETAEVRRRTKIVYSVFSRRKPQVVYDGLLKLQVNYLVLDEKWCFRSSKPGCSMLDLWDVEEPQYKQREALCPKLYKHSPAPFHRVFANDEYVVLQIPSKYVQIPPPKSLQS</sequence>
<feature type="transmembrane region" description="Helical" evidence="8">
    <location>
        <begin position="421"/>
        <end position="439"/>
    </location>
</feature>
<dbReference type="GO" id="GO:0000030">
    <property type="term" value="F:mannosyltransferase activity"/>
    <property type="evidence" value="ECO:0007669"/>
    <property type="project" value="InterPro"/>
</dbReference>
<keyword evidence="6 8" id="KW-1133">Transmembrane helix</keyword>
<keyword evidence="4 9" id="KW-0808">Transferase</keyword>
<comment type="similarity">
    <text evidence="2">Belongs to the dpy-19 family.</text>
</comment>
<protein>
    <submittedName>
        <fullName evidence="9">C-mannosyltransferase DPY19L1</fullName>
    </submittedName>
</protein>
<dbReference type="PANTHER" id="PTHR31488">
    <property type="entry name" value="DPY-19-LIKE 1, LIKE (H. SAPIENS)"/>
    <property type="match status" value="1"/>
</dbReference>
<dbReference type="CDD" id="cd20177">
    <property type="entry name" value="Dpy19"/>
    <property type="match status" value="1"/>
</dbReference>
<evidence type="ECO:0000256" key="1">
    <source>
        <dbReference type="ARBA" id="ARBA00004141"/>
    </source>
</evidence>
<accession>A0A6A7FYY3</accession>
<feature type="transmembrane region" description="Helical" evidence="8">
    <location>
        <begin position="180"/>
        <end position="197"/>
    </location>
</feature>
<keyword evidence="5 8" id="KW-0812">Transmembrane</keyword>
<proteinExistence type="evidence at transcript level"/>
<evidence type="ECO:0000256" key="2">
    <source>
        <dbReference type="ARBA" id="ARBA00008744"/>
    </source>
</evidence>
<evidence type="ECO:0000256" key="8">
    <source>
        <dbReference type="SAM" id="Phobius"/>
    </source>
</evidence>
<evidence type="ECO:0000313" key="9">
    <source>
        <dbReference type="EMBL" id="LAC23818.1"/>
    </source>
</evidence>
<reference evidence="9" key="1">
    <citation type="submission" date="2017-11" db="EMBL/GenBank/DDBJ databases">
        <title>The sensing device of the deep-sea amphipod.</title>
        <authorList>
            <person name="Kobayashi H."/>
            <person name="Nagahama T."/>
            <person name="Arai W."/>
            <person name="Sasagawa Y."/>
            <person name="Umeda M."/>
            <person name="Hayashi T."/>
            <person name="Nikaido I."/>
            <person name="Watanabe H."/>
            <person name="Oguri K."/>
            <person name="Kitazato H."/>
            <person name="Fujioka K."/>
            <person name="Kido Y."/>
            <person name="Takami H."/>
        </authorList>
    </citation>
    <scope>NUCLEOTIDE SEQUENCE</scope>
    <source>
        <tissue evidence="9">Whole body</tissue>
    </source>
</reference>
<evidence type="ECO:0000256" key="4">
    <source>
        <dbReference type="ARBA" id="ARBA00022679"/>
    </source>
</evidence>
<dbReference type="PANTHER" id="PTHR31488:SF1">
    <property type="entry name" value="C-MANNOSYLTRANSFERASE DPY19L1"/>
    <property type="match status" value="1"/>
</dbReference>
<keyword evidence="3 9" id="KW-0328">Glycosyltransferase</keyword>
<comment type="subcellular location">
    <subcellularLocation>
        <location evidence="1">Membrane</location>
        <topology evidence="1">Multi-pass membrane protein</topology>
    </subcellularLocation>
</comment>
<evidence type="ECO:0000256" key="6">
    <source>
        <dbReference type="ARBA" id="ARBA00022989"/>
    </source>
</evidence>
<organism evidence="9">
    <name type="scientific">Hirondellea gigas</name>
    <dbReference type="NCBI Taxonomy" id="1518452"/>
    <lineage>
        <taxon>Eukaryota</taxon>
        <taxon>Metazoa</taxon>
        <taxon>Ecdysozoa</taxon>
        <taxon>Arthropoda</taxon>
        <taxon>Crustacea</taxon>
        <taxon>Multicrustacea</taxon>
        <taxon>Malacostraca</taxon>
        <taxon>Eumalacostraca</taxon>
        <taxon>Peracarida</taxon>
        <taxon>Amphipoda</taxon>
        <taxon>Amphilochidea</taxon>
        <taxon>Lysianassida</taxon>
        <taxon>Lysianassidira</taxon>
        <taxon>Lysianassoidea</taxon>
        <taxon>Lysianassidae</taxon>
        <taxon>Hirondellea</taxon>
    </lineage>
</organism>
<feature type="transmembrane region" description="Helical" evidence="8">
    <location>
        <begin position="209"/>
        <end position="238"/>
    </location>
</feature>
<feature type="transmembrane region" description="Helical" evidence="8">
    <location>
        <begin position="276"/>
        <end position="296"/>
    </location>
</feature>
<evidence type="ECO:0000256" key="5">
    <source>
        <dbReference type="ARBA" id="ARBA00022692"/>
    </source>
</evidence>
<feature type="transmembrane region" description="Helical" evidence="8">
    <location>
        <begin position="368"/>
        <end position="388"/>
    </location>
</feature>
<dbReference type="InterPro" id="IPR018732">
    <property type="entry name" value="Dpy-19/Dpy-19-like"/>
</dbReference>
<evidence type="ECO:0000256" key="7">
    <source>
        <dbReference type="ARBA" id="ARBA00023136"/>
    </source>
</evidence>